<evidence type="ECO:0000313" key="5">
    <source>
        <dbReference type="Proteomes" id="UP000594638"/>
    </source>
</evidence>
<accession>A0A8S0PPP0</accession>
<dbReference type="Pfam" id="PF13839">
    <property type="entry name" value="PC-Esterase"/>
    <property type="match status" value="1"/>
</dbReference>
<comment type="caution">
    <text evidence="4">The sequence shown here is derived from an EMBL/GenBank/DDBJ whole genome shotgun (WGS) entry which is preliminary data.</text>
</comment>
<evidence type="ECO:0000256" key="1">
    <source>
        <dbReference type="ARBA" id="ARBA00007727"/>
    </source>
</evidence>
<protein>
    <submittedName>
        <fullName evidence="4">Trichome birefringence-like 43</fullName>
    </submittedName>
</protein>
<dbReference type="GO" id="GO:0016413">
    <property type="term" value="F:O-acetyltransferase activity"/>
    <property type="evidence" value="ECO:0007669"/>
    <property type="project" value="InterPro"/>
</dbReference>
<dbReference type="Proteomes" id="UP000594638">
    <property type="component" value="Unassembled WGS sequence"/>
</dbReference>
<dbReference type="OrthoDB" id="630188at2759"/>
<evidence type="ECO:0000313" key="4">
    <source>
        <dbReference type="EMBL" id="CAA2954078.1"/>
    </source>
</evidence>
<evidence type="ECO:0000256" key="2">
    <source>
        <dbReference type="SAM" id="Phobius"/>
    </source>
</evidence>
<name>A0A8S0PPP0_OLEEU</name>
<dbReference type="PANTHER" id="PTHR32285">
    <property type="entry name" value="PROTEIN TRICHOME BIREFRINGENCE-LIKE 9-RELATED"/>
    <property type="match status" value="1"/>
</dbReference>
<sequence>MFYRNALLVDITRETKEWVLRLDSTSSGKIWEGMDILIFNSWHWWLHTGRQQPWDLIRYGNLTLKDINRLFAYEKALQTWAKWIDFHVDPTKTKVFFQGVSPDHASEQEIESCMGKTHPLKYLSRPHPAELMNILLFVAMVDTILTIAVIGV</sequence>
<keyword evidence="2" id="KW-1133">Transmembrane helix</keyword>
<keyword evidence="5" id="KW-1185">Reference proteome</keyword>
<comment type="similarity">
    <text evidence="1">Belongs to the PC-esterase family. TBL subfamily.</text>
</comment>
<feature type="domain" description="Trichome birefringence-like C-terminal" evidence="3">
    <location>
        <begin position="1"/>
        <end position="124"/>
    </location>
</feature>
<evidence type="ECO:0000259" key="3">
    <source>
        <dbReference type="Pfam" id="PF13839"/>
    </source>
</evidence>
<keyword evidence="2" id="KW-0812">Transmembrane</keyword>
<dbReference type="InterPro" id="IPR026057">
    <property type="entry name" value="TBL_C"/>
</dbReference>
<gene>
    <name evidence="4" type="ORF">OLEA9_A120000</name>
</gene>
<dbReference type="InterPro" id="IPR029962">
    <property type="entry name" value="TBL"/>
</dbReference>
<dbReference type="AlphaFoldDB" id="A0A8S0PPP0"/>
<reference evidence="4 5" key="1">
    <citation type="submission" date="2019-12" db="EMBL/GenBank/DDBJ databases">
        <authorList>
            <person name="Alioto T."/>
            <person name="Alioto T."/>
            <person name="Gomez Garrido J."/>
        </authorList>
    </citation>
    <scope>NUCLEOTIDE SEQUENCE [LARGE SCALE GENOMIC DNA]</scope>
</reference>
<keyword evidence="2" id="KW-0472">Membrane</keyword>
<dbReference type="Gramene" id="OE9A120000T1">
    <property type="protein sequence ID" value="OE9A120000C1"/>
    <property type="gene ID" value="OE9A120000"/>
</dbReference>
<proteinExistence type="inferred from homology"/>
<dbReference type="PANTHER" id="PTHR32285:SF372">
    <property type="entry name" value="PROTEIN TRICHOME BIREFRINGENCE-LIKE 43"/>
    <property type="match status" value="1"/>
</dbReference>
<organism evidence="4 5">
    <name type="scientific">Olea europaea subsp. europaea</name>
    <dbReference type="NCBI Taxonomy" id="158383"/>
    <lineage>
        <taxon>Eukaryota</taxon>
        <taxon>Viridiplantae</taxon>
        <taxon>Streptophyta</taxon>
        <taxon>Embryophyta</taxon>
        <taxon>Tracheophyta</taxon>
        <taxon>Spermatophyta</taxon>
        <taxon>Magnoliopsida</taxon>
        <taxon>eudicotyledons</taxon>
        <taxon>Gunneridae</taxon>
        <taxon>Pentapetalae</taxon>
        <taxon>asterids</taxon>
        <taxon>lamiids</taxon>
        <taxon>Lamiales</taxon>
        <taxon>Oleaceae</taxon>
        <taxon>Oleeae</taxon>
        <taxon>Olea</taxon>
    </lineage>
</organism>
<dbReference type="EMBL" id="CACTIH010000105">
    <property type="protein sequence ID" value="CAA2954078.1"/>
    <property type="molecule type" value="Genomic_DNA"/>
</dbReference>
<dbReference type="GO" id="GO:0005794">
    <property type="term" value="C:Golgi apparatus"/>
    <property type="evidence" value="ECO:0007669"/>
    <property type="project" value="TreeGrafter"/>
</dbReference>
<feature type="transmembrane region" description="Helical" evidence="2">
    <location>
        <begin position="131"/>
        <end position="151"/>
    </location>
</feature>